<feature type="compositionally biased region" description="Polar residues" evidence="6">
    <location>
        <begin position="541"/>
        <end position="556"/>
    </location>
</feature>
<keyword evidence="10" id="KW-1185">Reference proteome</keyword>
<sequence length="857" mass="90827">MASGTSGNPYDDYHHTTAEQDLIDPDDANLNDFDDPLQTTSDRAPLTGNIHSSPRGNPVNQSYLTSSIPGEDRRAPTNTIDETVWETLSRDLLAVWEKMKQVLWPKYILGGMLQRGGGIGGAERGEGGGLAGGLRGVAGRWPDADVVLQGGMSEGLRDWDLWGPLIFCLLLSLLLSMSASSEQKSLVFSGVFALVWIGEAVVTMQIKLLGGNISFFQSVCIIGYTLFPLVIAAMLSALQLPPVARIPVYVVLIAWSLAAGNTSANPHADSASDNDTSERPVREKLKKTSIAAMPKYGVIPARDDAEGDGDDVMTSHNLADGNTLGEEGAQDGQESRGRSSRKRSFEDLKTTESQEIDNTAENSSEHTRKRSRDVKVGEPRKEGGEEPSSLGASVEEQMEGKVDDETLSESAEDKAIEEAGTPPSNDEPADHVMRESALSPRKKRSRDAIEEEIDREQKIAATEETRARKRSQEEEREQARPTATPSEDTAEVESSNGDPVSPKETSGSSEKDRENETSSASGFATTSAVSPFGVIAGSKSPEPSTRIFGSSASKDLPQTSASAFASSGFAALSGPTTSPFGTLNPSTTSKVSPFSAVKPVQAPPSGFGATPASKIEGTSSDGFGGATTTTTISGFGSIGGSISGSSAFGTLGSSTFGGGFGSGFGGAAKLTSFAAPSGDAKLGGGAPVRAFGTSGEDEEDEDNDDNGEDGEDEPKANGVQKTDARFHQQEVETGEEGEDTIFSCRAKLFLFDGKNWKERGIGLFKLNVTESAAEDGGPPRKTARFIMRALQVFRVMLNTPVFKGMTFGGVGGEEQKGKQINFAVLENGRPIPYMLRVGHEADAMTLIREVRELQKSL</sequence>
<feature type="compositionally biased region" description="Basic and acidic residues" evidence="6">
    <location>
        <begin position="333"/>
        <end position="352"/>
    </location>
</feature>
<feature type="compositionally biased region" description="Basic and acidic residues" evidence="6">
    <location>
        <begin position="455"/>
        <end position="479"/>
    </location>
</feature>
<protein>
    <submittedName>
        <fullName evidence="9">Yip1 domain-containing protein</fullName>
    </submittedName>
</protein>
<feature type="transmembrane region" description="Helical" evidence="7">
    <location>
        <begin position="161"/>
        <end position="179"/>
    </location>
</feature>
<dbReference type="AlphaFoldDB" id="A0A1W5DCD1"/>
<feature type="compositionally biased region" description="Basic and acidic residues" evidence="6">
    <location>
        <begin position="373"/>
        <end position="384"/>
    </location>
</feature>
<feature type="compositionally biased region" description="Acidic residues" evidence="6">
    <location>
        <begin position="23"/>
        <end position="35"/>
    </location>
</feature>
<comment type="subcellular location">
    <subcellularLocation>
        <location evidence="1">Membrane</location>
        <topology evidence="1">Multi-pass membrane protein</topology>
    </subcellularLocation>
</comment>
<dbReference type="GO" id="GO:0016020">
    <property type="term" value="C:membrane"/>
    <property type="evidence" value="ECO:0007669"/>
    <property type="project" value="UniProtKB-SubCell"/>
</dbReference>
<dbReference type="InterPro" id="IPR045231">
    <property type="entry name" value="Yip1/4-like"/>
</dbReference>
<proteinExistence type="inferred from homology"/>
<dbReference type="PANTHER" id="PTHR21236:SF1">
    <property type="entry name" value="PROTEIN YIPF6"/>
    <property type="match status" value="1"/>
</dbReference>
<dbReference type="InterPro" id="IPR006977">
    <property type="entry name" value="Yip1_dom"/>
</dbReference>
<feature type="compositionally biased region" description="Acidic residues" evidence="6">
    <location>
        <begin position="695"/>
        <end position="712"/>
    </location>
</feature>
<dbReference type="InterPro" id="IPR011993">
    <property type="entry name" value="PH-like_dom_sf"/>
</dbReference>
<dbReference type="SMART" id="SM00160">
    <property type="entry name" value="RanBD"/>
    <property type="match status" value="1"/>
</dbReference>
<dbReference type="EMBL" id="FWEW01003741">
    <property type="protein sequence ID" value="SLM40824.1"/>
    <property type="molecule type" value="Genomic_DNA"/>
</dbReference>
<evidence type="ECO:0000256" key="3">
    <source>
        <dbReference type="ARBA" id="ARBA00022692"/>
    </source>
</evidence>
<accession>A0A1W5DCD1</accession>
<feature type="region of interest" description="Disordered" evidence="6">
    <location>
        <begin position="264"/>
        <end position="556"/>
    </location>
</feature>
<evidence type="ECO:0000256" key="1">
    <source>
        <dbReference type="ARBA" id="ARBA00004141"/>
    </source>
</evidence>
<evidence type="ECO:0000256" key="2">
    <source>
        <dbReference type="ARBA" id="ARBA00010596"/>
    </source>
</evidence>
<dbReference type="PANTHER" id="PTHR21236">
    <property type="entry name" value="GOLGI MEMBRANE PROTEIN YIP1"/>
    <property type="match status" value="1"/>
</dbReference>
<evidence type="ECO:0000256" key="6">
    <source>
        <dbReference type="SAM" id="MobiDB-lite"/>
    </source>
</evidence>
<feature type="compositionally biased region" description="Polar residues" evidence="6">
    <location>
        <begin position="481"/>
        <end position="508"/>
    </location>
</feature>
<feature type="compositionally biased region" description="Polar residues" evidence="6">
    <location>
        <begin position="353"/>
        <end position="362"/>
    </location>
</feature>
<evidence type="ECO:0000256" key="4">
    <source>
        <dbReference type="ARBA" id="ARBA00022989"/>
    </source>
</evidence>
<dbReference type="SUPFAM" id="SSF50729">
    <property type="entry name" value="PH domain-like"/>
    <property type="match status" value="1"/>
</dbReference>
<evidence type="ECO:0000259" key="8">
    <source>
        <dbReference type="PROSITE" id="PS50196"/>
    </source>
</evidence>
<evidence type="ECO:0000313" key="9">
    <source>
        <dbReference type="EMBL" id="SLM40824.1"/>
    </source>
</evidence>
<feature type="compositionally biased region" description="Polar residues" evidence="6">
    <location>
        <begin position="49"/>
        <end position="68"/>
    </location>
</feature>
<dbReference type="InterPro" id="IPR000156">
    <property type="entry name" value="Ran_bind_dom"/>
</dbReference>
<feature type="transmembrane region" description="Helical" evidence="7">
    <location>
        <begin position="185"/>
        <end position="203"/>
    </location>
</feature>
<dbReference type="GO" id="GO:0006888">
    <property type="term" value="P:endoplasmic reticulum to Golgi vesicle-mediated transport"/>
    <property type="evidence" value="ECO:0007669"/>
    <property type="project" value="InterPro"/>
</dbReference>
<evidence type="ECO:0000313" key="10">
    <source>
        <dbReference type="Proteomes" id="UP000192927"/>
    </source>
</evidence>
<comment type="similarity">
    <text evidence="2">Belongs to the YIP1 family.</text>
</comment>
<keyword evidence="5 7" id="KW-0472">Membrane</keyword>
<feature type="compositionally biased region" description="Low complexity" evidence="6">
    <location>
        <begin position="517"/>
        <end position="530"/>
    </location>
</feature>
<evidence type="ECO:0000256" key="5">
    <source>
        <dbReference type="ARBA" id="ARBA00023136"/>
    </source>
</evidence>
<keyword evidence="4 7" id="KW-1133">Transmembrane helix</keyword>
<dbReference type="GO" id="GO:0005802">
    <property type="term" value="C:trans-Golgi network"/>
    <property type="evidence" value="ECO:0007669"/>
    <property type="project" value="TreeGrafter"/>
</dbReference>
<dbReference type="Pfam" id="PF00638">
    <property type="entry name" value="Ran_BP1"/>
    <property type="match status" value="1"/>
</dbReference>
<reference evidence="10" key="1">
    <citation type="submission" date="2017-03" db="EMBL/GenBank/DDBJ databases">
        <authorList>
            <person name="Sharma R."/>
            <person name="Thines M."/>
        </authorList>
    </citation>
    <scope>NUCLEOTIDE SEQUENCE [LARGE SCALE GENOMIC DNA]</scope>
</reference>
<feature type="region of interest" description="Disordered" evidence="6">
    <location>
        <begin position="576"/>
        <end position="626"/>
    </location>
</feature>
<feature type="region of interest" description="Disordered" evidence="6">
    <location>
        <begin position="678"/>
        <end position="723"/>
    </location>
</feature>
<feature type="transmembrane region" description="Helical" evidence="7">
    <location>
        <begin position="215"/>
        <end position="238"/>
    </location>
</feature>
<feature type="region of interest" description="Disordered" evidence="6">
    <location>
        <begin position="23"/>
        <end position="75"/>
    </location>
</feature>
<dbReference type="Pfam" id="PF04893">
    <property type="entry name" value="Yip1"/>
    <property type="match status" value="1"/>
</dbReference>
<feature type="compositionally biased region" description="Low complexity" evidence="6">
    <location>
        <begin position="617"/>
        <end position="626"/>
    </location>
</feature>
<dbReference type="Proteomes" id="UP000192927">
    <property type="component" value="Unassembled WGS sequence"/>
</dbReference>
<feature type="compositionally biased region" description="Polar residues" evidence="6">
    <location>
        <begin position="576"/>
        <end position="592"/>
    </location>
</feature>
<dbReference type="Gene3D" id="2.30.29.30">
    <property type="entry name" value="Pleckstrin-homology domain (PH domain)/Phosphotyrosine-binding domain (PTB)"/>
    <property type="match status" value="1"/>
</dbReference>
<organism evidence="9 10">
    <name type="scientific">Lasallia pustulata</name>
    <dbReference type="NCBI Taxonomy" id="136370"/>
    <lineage>
        <taxon>Eukaryota</taxon>
        <taxon>Fungi</taxon>
        <taxon>Dikarya</taxon>
        <taxon>Ascomycota</taxon>
        <taxon>Pezizomycotina</taxon>
        <taxon>Lecanoromycetes</taxon>
        <taxon>OSLEUM clade</taxon>
        <taxon>Umbilicariomycetidae</taxon>
        <taxon>Umbilicariales</taxon>
        <taxon>Umbilicariaceae</taxon>
        <taxon>Lasallia</taxon>
    </lineage>
</organism>
<dbReference type="PROSITE" id="PS50196">
    <property type="entry name" value="RANBD1"/>
    <property type="match status" value="1"/>
</dbReference>
<keyword evidence="3 7" id="KW-0812">Transmembrane</keyword>
<name>A0A1W5DCD1_9LECA</name>
<feature type="domain" description="RanBD1" evidence="8">
    <location>
        <begin position="730"/>
        <end position="857"/>
    </location>
</feature>
<evidence type="ECO:0000256" key="7">
    <source>
        <dbReference type="SAM" id="Phobius"/>
    </source>
</evidence>